<dbReference type="RefSeq" id="WP_132767329.1">
    <property type="nucleotide sequence ID" value="NZ_SMAB01000004.1"/>
</dbReference>
<dbReference type="Proteomes" id="UP000295788">
    <property type="component" value="Unassembled WGS sequence"/>
</dbReference>
<dbReference type="PANTHER" id="PTHR35330:SF1">
    <property type="entry name" value="SIROHEME BIOSYNTHESIS PROTEIN MET8"/>
    <property type="match status" value="1"/>
</dbReference>
<evidence type="ECO:0000313" key="8">
    <source>
        <dbReference type="EMBL" id="TCS83473.1"/>
    </source>
</evidence>
<dbReference type="NCBIfam" id="TIGR01470">
    <property type="entry name" value="cysG_Nterm"/>
    <property type="match status" value="1"/>
</dbReference>
<evidence type="ECO:0000256" key="2">
    <source>
        <dbReference type="ARBA" id="ARBA00012400"/>
    </source>
</evidence>
<dbReference type="SUPFAM" id="SSF51735">
    <property type="entry name" value="NAD(P)-binding Rossmann-fold domains"/>
    <property type="match status" value="1"/>
</dbReference>
<feature type="domain" description="Siroheme synthase central" evidence="7">
    <location>
        <begin position="120"/>
        <end position="146"/>
    </location>
</feature>
<accession>A0A4R3KIN7</accession>
<evidence type="ECO:0000256" key="4">
    <source>
        <dbReference type="ARBA" id="ARBA00023027"/>
    </source>
</evidence>
<comment type="pathway">
    <text evidence="1">Porphyrin-containing compound metabolism; siroheme biosynthesis; sirohydrochlorin from precorrin-2: step 1/1.</text>
</comment>
<dbReference type="Gene3D" id="3.40.50.720">
    <property type="entry name" value="NAD(P)-binding Rossmann-like Domain"/>
    <property type="match status" value="1"/>
</dbReference>
<dbReference type="Pfam" id="PF13241">
    <property type="entry name" value="NAD_binding_7"/>
    <property type="match status" value="1"/>
</dbReference>
<dbReference type="Gene3D" id="1.10.8.610">
    <property type="entry name" value="SirC, precorrin-2 dehydrogenase, C-terminal helical domain-like"/>
    <property type="match status" value="1"/>
</dbReference>
<protein>
    <recommendedName>
        <fullName evidence="2">precorrin-2 dehydrogenase</fullName>
        <ecNumber evidence="2">1.3.1.76</ecNumber>
    </recommendedName>
</protein>
<sequence>MKAYYSMFVQMKNRPCIVIGGGKVAERKIGRLLQVGAHLTVISPSITEQIRQWVDQQQIIWKEREYKRGDLEGYFLVIIATDQAEMNQLIYQEVNHQYQLVNVVDAPDLCTFIVPSTVTRGYLQISISTNGASPGLAKKIRQEIEDTFGEEYETYTLFLAEMREWILQQNLNARTRQYYFAKMLEDEILTRIKKGGKERVMDEIKQEIIQKRNV</sequence>
<dbReference type="InterPro" id="IPR028161">
    <property type="entry name" value="Met8-like"/>
</dbReference>
<dbReference type="EC" id="1.3.1.76" evidence="2"/>
<evidence type="ECO:0000256" key="5">
    <source>
        <dbReference type="ARBA" id="ARBA00023244"/>
    </source>
</evidence>
<evidence type="ECO:0000313" key="9">
    <source>
        <dbReference type="Proteomes" id="UP000295788"/>
    </source>
</evidence>
<dbReference type="InterPro" id="IPR006367">
    <property type="entry name" value="Sirohaem_synthase_N"/>
</dbReference>
<dbReference type="InterPro" id="IPR028281">
    <property type="entry name" value="Sirohaem_synthase_central"/>
</dbReference>
<reference evidence="8 9" key="1">
    <citation type="submission" date="2019-03" db="EMBL/GenBank/DDBJ databases">
        <title>Genomic Encyclopedia of Type Strains, Phase IV (KMG-IV): sequencing the most valuable type-strain genomes for metagenomic binning, comparative biology and taxonomic classification.</title>
        <authorList>
            <person name="Goeker M."/>
        </authorList>
    </citation>
    <scope>NUCLEOTIDE SEQUENCE [LARGE SCALE GENOMIC DNA]</scope>
    <source>
        <strain evidence="8 9">DSM 23802</strain>
    </source>
</reference>
<organism evidence="8 9">
    <name type="scientific">Tepidibacillus fermentans</name>
    <dbReference type="NCBI Taxonomy" id="1281767"/>
    <lineage>
        <taxon>Bacteria</taxon>
        <taxon>Bacillati</taxon>
        <taxon>Bacillota</taxon>
        <taxon>Bacilli</taxon>
        <taxon>Bacillales</taxon>
        <taxon>Bacillaceae</taxon>
        <taxon>Tepidibacillus</taxon>
    </lineage>
</organism>
<name>A0A4R3KIN7_9BACI</name>
<dbReference type="Pfam" id="PF14824">
    <property type="entry name" value="Sirohm_synth_M"/>
    <property type="match status" value="1"/>
</dbReference>
<keyword evidence="3" id="KW-0560">Oxidoreductase</keyword>
<dbReference type="UniPathway" id="UPA00262">
    <property type="reaction ID" value="UER00222"/>
</dbReference>
<evidence type="ECO:0000256" key="6">
    <source>
        <dbReference type="ARBA" id="ARBA00047561"/>
    </source>
</evidence>
<dbReference type="GO" id="GO:0004325">
    <property type="term" value="F:ferrochelatase activity"/>
    <property type="evidence" value="ECO:0007669"/>
    <property type="project" value="InterPro"/>
</dbReference>
<dbReference type="InterPro" id="IPR036291">
    <property type="entry name" value="NAD(P)-bd_dom_sf"/>
</dbReference>
<dbReference type="AlphaFoldDB" id="A0A4R3KIN7"/>
<comment type="caution">
    <text evidence="8">The sequence shown here is derived from an EMBL/GenBank/DDBJ whole genome shotgun (WGS) entry which is preliminary data.</text>
</comment>
<proteinExistence type="predicted"/>
<comment type="catalytic activity">
    <reaction evidence="6">
        <text>precorrin-2 + NAD(+) = sirohydrochlorin + NADH + 2 H(+)</text>
        <dbReference type="Rhea" id="RHEA:15613"/>
        <dbReference type="ChEBI" id="CHEBI:15378"/>
        <dbReference type="ChEBI" id="CHEBI:57540"/>
        <dbReference type="ChEBI" id="CHEBI:57945"/>
        <dbReference type="ChEBI" id="CHEBI:58351"/>
        <dbReference type="ChEBI" id="CHEBI:58827"/>
        <dbReference type="EC" id="1.3.1.76"/>
    </reaction>
</comment>
<keyword evidence="9" id="KW-1185">Reference proteome</keyword>
<dbReference type="EMBL" id="SMAB01000004">
    <property type="protein sequence ID" value="TCS83473.1"/>
    <property type="molecule type" value="Genomic_DNA"/>
</dbReference>
<keyword evidence="5" id="KW-0627">Porphyrin biosynthesis</keyword>
<dbReference type="GO" id="GO:0019354">
    <property type="term" value="P:siroheme biosynthetic process"/>
    <property type="evidence" value="ECO:0007669"/>
    <property type="project" value="UniProtKB-UniPathway"/>
</dbReference>
<evidence type="ECO:0000259" key="7">
    <source>
        <dbReference type="Pfam" id="PF14824"/>
    </source>
</evidence>
<dbReference type="InterPro" id="IPR042518">
    <property type="entry name" value="SirC_C"/>
</dbReference>
<dbReference type="OrthoDB" id="9773765at2"/>
<gene>
    <name evidence="8" type="ORF">EDD72_10416</name>
</gene>
<dbReference type="SUPFAM" id="SSF75615">
    <property type="entry name" value="Siroheme synthase middle domains-like"/>
    <property type="match status" value="1"/>
</dbReference>
<dbReference type="GO" id="GO:0043115">
    <property type="term" value="F:precorrin-2 dehydrogenase activity"/>
    <property type="evidence" value="ECO:0007669"/>
    <property type="project" value="UniProtKB-EC"/>
</dbReference>
<dbReference type="PANTHER" id="PTHR35330">
    <property type="entry name" value="SIROHEME BIOSYNTHESIS PROTEIN MET8"/>
    <property type="match status" value="1"/>
</dbReference>
<evidence type="ECO:0000256" key="1">
    <source>
        <dbReference type="ARBA" id="ARBA00005010"/>
    </source>
</evidence>
<evidence type="ECO:0000256" key="3">
    <source>
        <dbReference type="ARBA" id="ARBA00023002"/>
    </source>
</evidence>
<keyword evidence="4" id="KW-0520">NAD</keyword>